<dbReference type="Proteomes" id="UP001159427">
    <property type="component" value="Unassembled WGS sequence"/>
</dbReference>
<dbReference type="Gene3D" id="2.40.70.10">
    <property type="entry name" value="Acid Proteases"/>
    <property type="match status" value="1"/>
</dbReference>
<dbReference type="InterPro" id="IPR021109">
    <property type="entry name" value="Peptidase_aspartic_dom_sf"/>
</dbReference>
<organism evidence="1 2">
    <name type="scientific">Porites evermanni</name>
    <dbReference type="NCBI Taxonomy" id="104178"/>
    <lineage>
        <taxon>Eukaryota</taxon>
        <taxon>Metazoa</taxon>
        <taxon>Cnidaria</taxon>
        <taxon>Anthozoa</taxon>
        <taxon>Hexacorallia</taxon>
        <taxon>Scleractinia</taxon>
        <taxon>Fungiina</taxon>
        <taxon>Poritidae</taxon>
        <taxon>Porites</taxon>
    </lineage>
</organism>
<accession>A0ABN8QRF9</accession>
<dbReference type="EMBL" id="CALNXI010001376">
    <property type="protein sequence ID" value="CAH3166869.1"/>
    <property type="molecule type" value="Genomic_DNA"/>
</dbReference>
<comment type="caution">
    <text evidence="1">The sequence shown here is derived from an EMBL/GenBank/DDBJ whole genome shotgun (WGS) entry which is preliminary data.</text>
</comment>
<proteinExistence type="predicted"/>
<keyword evidence="2" id="KW-1185">Reference proteome</keyword>
<gene>
    <name evidence="1" type="ORF">PEVE_00005844</name>
</gene>
<feature type="non-terminal residue" evidence="1">
    <location>
        <position position="112"/>
    </location>
</feature>
<sequence length="112" mass="12366">MSRSEISVPLKIEDQDCLMQLDTGCALSLAPITFVKQVCPDVEMKSTNVVLSTYTGEIVRPLGEAHVKVEYMGSQHALLLLIVQEGTGALFGRNWLTDVKLDWKNLPGLNHV</sequence>
<protein>
    <submittedName>
        <fullName evidence="1">Uncharacterized protein</fullName>
    </submittedName>
</protein>
<reference evidence="1 2" key="1">
    <citation type="submission" date="2022-05" db="EMBL/GenBank/DDBJ databases">
        <authorList>
            <consortium name="Genoscope - CEA"/>
            <person name="William W."/>
        </authorList>
    </citation>
    <scope>NUCLEOTIDE SEQUENCE [LARGE SCALE GENOMIC DNA]</scope>
</reference>
<evidence type="ECO:0000313" key="2">
    <source>
        <dbReference type="Proteomes" id="UP001159427"/>
    </source>
</evidence>
<name>A0ABN8QRF9_9CNID</name>
<dbReference type="SUPFAM" id="SSF50630">
    <property type="entry name" value="Acid proteases"/>
    <property type="match status" value="1"/>
</dbReference>
<evidence type="ECO:0000313" key="1">
    <source>
        <dbReference type="EMBL" id="CAH3166869.1"/>
    </source>
</evidence>